<evidence type="ECO:0000256" key="1">
    <source>
        <dbReference type="SAM" id="MobiDB-lite"/>
    </source>
</evidence>
<evidence type="ECO:0000313" key="3">
    <source>
        <dbReference type="EMBL" id="JAS74412.1"/>
    </source>
</evidence>
<accession>A0A1B6HIC6</accession>
<dbReference type="AlphaFoldDB" id="A0A1B6HIC6"/>
<proteinExistence type="predicted"/>
<reference evidence="3" key="1">
    <citation type="submission" date="2015-11" db="EMBL/GenBank/DDBJ databases">
        <title>De novo transcriptome assembly of four potential Pierce s Disease insect vectors from Arizona vineyards.</title>
        <authorList>
            <person name="Tassone E.E."/>
        </authorList>
    </citation>
    <scope>NUCLEOTIDE SEQUENCE</scope>
</reference>
<feature type="signal peptide" evidence="2">
    <location>
        <begin position="1"/>
        <end position="15"/>
    </location>
</feature>
<feature type="region of interest" description="Disordered" evidence="1">
    <location>
        <begin position="83"/>
        <end position="141"/>
    </location>
</feature>
<evidence type="ECO:0000256" key="2">
    <source>
        <dbReference type="SAM" id="SignalP"/>
    </source>
</evidence>
<gene>
    <name evidence="3" type="ORF">g.38263</name>
</gene>
<protein>
    <submittedName>
        <fullName evidence="3">Uncharacterized protein</fullName>
    </submittedName>
</protein>
<dbReference type="EMBL" id="GECU01033294">
    <property type="protein sequence ID" value="JAS74412.1"/>
    <property type="molecule type" value="Transcribed_RNA"/>
</dbReference>
<organism evidence="3">
    <name type="scientific">Homalodisca liturata</name>
    <dbReference type="NCBI Taxonomy" id="320908"/>
    <lineage>
        <taxon>Eukaryota</taxon>
        <taxon>Metazoa</taxon>
        <taxon>Ecdysozoa</taxon>
        <taxon>Arthropoda</taxon>
        <taxon>Hexapoda</taxon>
        <taxon>Insecta</taxon>
        <taxon>Pterygota</taxon>
        <taxon>Neoptera</taxon>
        <taxon>Paraneoptera</taxon>
        <taxon>Hemiptera</taxon>
        <taxon>Auchenorrhyncha</taxon>
        <taxon>Membracoidea</taxon>
        <taxon>Cicadellidae</taxon>
        <taxon>Cicadellinae</taxon>
        <taxon>Proconiini</taxon>
        <taxon>Homalodisca</taxon>
    </lineage>
</organism>
<feature type="compositionally biased region" description="Basic and acidic residues" evidence="1">
    <location>
        <begin position="114"/>
        <end position="125"/>
    </location>
</feature>
<keyword evidence="2" id="KW-0732">Signal</keyword>
<feature type="chain" id="PRO_5012249694" evidence="2">
    <location>
        <begin position="16"/>
        <end position="141"/>
    </location>
</feature>
<feature type="compositionally biased region" description="Low complexity" evidence="1">
    <location>
        <begin position="92"/>
        <end position="108"/>
    </location>
</feature>
<sequence length="141" mass="14998">MAFVALWFIITNTLGSDGFLIPQLQHVPLAGQPFLQPLFSKIPTPFNSLSGNNIHEELIKDVLEVHPFLGSLVSPLLSRVSRHQAGDDDTHSSGVDDSCSSCVTDSMDGSSGNDDYHSSGVDDSHSSGVDDSCSSCVTDSM</sequence>
<feature type="non-terminal residue" evidence="3">
    <location>
        <position position="141"/>
    </location>
</feature>
<feature type="compositionally biased region" description="Low complexity" evidence="1">
    <location>
        <begin position="126"/>
        <end position="141"/>
    </location>
</feature>
<name>A0A1B6HIC6_9HEMI</name>